<organism evidence="3">
    <name type="scientific">Streptomyces sp. W9</name>
    <dbReference type="NCBI Taxonomy" id="682410"/>
    <lineage>
        <taxon>Bacteria</taxon>
        <taxon>Bacillati</taxon>
        <taxon>Actinomycetota</taxon>
        <taxon>Actinomycetes</taxon>
        <taxon>Kitasatosporales</taxon>
        <taxon>Streptomycetaceae</taxon>
        <taxon>Streptomyces</taxon>
    </lineage>
</organism>
<dbReference type="Pfam" id="PF13560">
    <property type="entry name" value="HTH_31"/>
    <property type="match status" value="1"/>
</dbReference>
<feature type="domain" description="HTH cro/C1-type" evidence="2">
    <location>
        <begin position="23"/>
        <end position="79"/>
    </location>
</feature>
<dbReference type="Gene3D" id="1.10.260.40">
    <property type="entry name" value="lambda repressor-like DNA-binding domains"/>
    <property type="match status" value="1"/>
</dbReference>
<dbReference type="Gene3D" id="1.25.40.10">
    <property type="entry name" value="Tetratricopeptide repeat domain"/>
    <property type="match status" value="1"/>
</dbReference>
<evidence type="ECO:0000259" key="2">
    <source>
        <dbReference type="PROSITE" id="PS50943"/>
    </source>
</evidence>
<feature type="compositionally biased region" description="Basic and acidic residues" evidence="1">
    <location>
        <begin position="8"/>
        <end position="21"/>
    </location>
</feature>
<feature type="region of interest" description="Disordered" evidence="1">
    <location>
        <begin position="1"/>
        <end position="21"/>
    </location>
</feature>
<dbReference type="SMART" id="SM00530">
    <property type="entry name" value="HTH_XRE"/>
    <property type="match status" value="1"/>
</dbReference>
<dbReference type="PROSITE" id="PS50943">
    <property type="entry name" value="HTH_CROC1"/>
    <property type="match status" value="1"/>
</dbReference>
<dbReference type="AlphaFoldDB" id="D0UZ72"/>
<gene>
    <name evidence="3" type="ORF">pCQ3.23c</name>
</gene>
<reference evidence="3" key="1">
    <citation type="journal article" date="2010" name="J. Bacteriol.">
        <title>Characterization of the replication, transfer, and plasmid/lytic phage cycle of the Streptomyces plasmid-phage pZL12.</title>
        <authorList>
            <person name="Zhong L."/>
            <person name="Cheng Q."/>
            <person name="Tian X."/>
            <person name="Zhao L."/>
            <person name="Qin Z."/>
        </authorList>
    </citation>
    <scope>NUCLEOTIDE SEQUENCE</scope>
    <source>
        <strain evidence="3">W9</strain>
        <plasmid evidence="3">pCQ3</plasmid>
    </source>
</reference>
<dbReference type="InterPro" id="IPR010982">
    <property type="entry name" value="Lambda_DNA-bd_dom_sf"/>
</dbReference>
<dbReference type="InterPro" id="IPR011990">
    <property type="entry name" value="TPR-like_helical_dom_sf"/>
</dbReference>
<geneLocation type="plasmid" evidence="3">
    <name>pCQ3</name>
</geneLocation>
<evidence type="ECO:0000313" key="3">
    <source>
        <dbReference type="EMBL" id="ACX85524.1"/>
    </source>
</evidence>
<dbReference type="SUPFAM" id="SSF48452">
    <property type="entry name" value="TPR-like"/>
    <property type="match status" value="1"/>
</dbReference>
<keyword evidence="3" id="KW-0614">Plasmid</keyword>
<name>D0UZ72_9ACTN</name>
<evidence type="ECO:0000256" key="1">
    <source>
        <dbReference type="SAM" id="MobiDB-lite"/>
    </source>
</evidence>
<protein>
    <submittedName>
        <fullName evidence="3">PCQ3_23</fullName>
    </submittedName>
</protein>
<dbReference type="EMBL" id="GQ983381">
    <property type="protein sequence ID" value="ACX85524.1"/>
    <property type="molecule type" value="Genomic_DNA"/>
</dbReference>
<dbReference type="SUPFAM" id="SSF47413">
    <property type="entry name" value="lambda repressor-like DNA-binding domains"/>
    <property type="match status" value="1"/>
</dbReference>
<dbReference type="GO" id="GO:0003677">
    <property type="term" value="F:DNA binding"/>
    <property type="evidence" value="ECO:0007669"/>
    <property type="project" value="InterPro"/>
</dbReference>
<dbReference type="RefSeq" id="WP_012840409.1">
    <property type="nucleotide sequence ID" value="NC_013449.1"/>
</dbReference>
<accession>D0UZ72</accession>
<proteinExistence type="predicted"/>
<dbReference type="CDD" id="cd00093">
    <property type="entry name" value="HTH_XRE"/>
    <property type="match status" value="1"/>
</dbReference>
<sequence length="417" mass="44464">MSKSSKPTGKDVDPRDREFGRRVAELRKDRGMTQQQLAAQLNGRTPSWMSQVERGIQPIRRFDLLRELANALGVSAQALDPGAPVDAPPAAAELVANDLDGARLVIAGHPALGALLGTDTEQPDLAALSAQVDEMWSLTHAARHSEVSDMVTALVPDLERAVRTASDADRSTAYKLLAHAYHALASAFARQGDSRAAWVAADRAVTAAEQSGDVYLVFAGIFRMVHAFVRLGSPAEAEHAVRGAIDALKAQGDLPPEGLSVLGSLHLAKALMHARSSQRTEARAEIEAARQVAERLGEDRNDYHLEFGPTNVAVQSVSTAVDLGDAGEALDIGHSINADALSPERQGRLLMDLGRAHAQRRETADAVGCLLRAEALSPEMVQNHAAVREAVHEMILVTGSKASRELAGLAERTGAME</sequence>
<dbReference type="InterPro" id="IPR001387">
    <property type="entry name" value="Cro/C1-type_HTH"/>
</dbReference>